<accession>A0A424YPR6</accession>
<dbReference type="Proteomes" id="UP000284763">
    <property type="component" value="Unassembled WGS sequence"/>
</dbReference>
<dbReference type="EMBL" id="QZAB01000540">
    <property type="protein sequence ID" value="RQD80868.1"/>
    <property type="molecule type" value="Genomic_DNA"/>
</dbReference>
<dbReference type="PANTHER" id="PTHR46268">
    <property type="entry name" value="STRESS RESPONSE PROTEIN NHAX"/>
    <property type="match status" value="1"/>
</dbReference>
<evidence type="ECO:0000313" key="4">
    <source>
        <dbReference type="Proteomes" id="UP000284763"/>
    </source>
</evidence>
<organism evidence="3 4">
    <name type="scientific">Methanosalsum natronophilum</name>
    <dbReference type="NCBI Taxonomy" id="768733"/>
    <lineage>
        <taxon>Archaea</taxon>
        <taxon>Methanobacteriati</taxon>
        <taxon>Methanobacteriota</taxon>
        <taxon>Stenosarchaea group</taxon>
        <taxon>Methanomicrobia</taxon>
        <taxon>Methanosarcinales</taxon>
        <taxon>Methanosarcinaceae</taxon>
        <taxon>Methanosalsum</taxon>
    </lineage>
</organism>
<reference evidence="3 4" key="1">
    <citation type="submission" date="2018-08" db="EMBL/GenBank/DDBJ databases">
        <title>The metabolism and importance of syntrophic acetate oxidation coupled to methane or sulfide production in haloalkaline environments.</title>
        <authorList>
            <person name="Timmers P.H.A."/>
            <person name="Vavourakis C.D."/>
            <person name="Sorokin D.Y."/>
            <person name="Sinninghe Damste J.S."/>
            <person name="Muyzer G."/>
            <person name="Stams A.J.M."/>
            <person name="Plugge C.M."/>
        </authorList>
    </citation>
    <scope>NUCLEOTIDE SEQUENCE [LARGE SCALE GENOMIC DNA]</scope>
    <source>
        <strain evidence="3">MSAO_Arc3</strain>
    </source>
</reference>
<evidence type="ECO:0000259" key="2">
    <source>
        <dbReference type="Pfam" id="PF00582"/>
    </source>
</evidence>
<feature type="domain" description="UspA" evidence="2">
    <location>
        <begin position="6"/>
        <end position="136"/>
    </location>
</feature>
<proteinExistence type="inferred from homology"/>
<name>A0A424YPR6_9EURY</name>
<dbReference type="InterPro" id="IPR014729">
    <property type="entry name" value="Rossmann-like_a/b/a_fold"/>
</dbReference>
<evidence type="ECO:0000256" key="1">
    <source>
        <dbReference type="ARBA" id="ARBA00008791"/>
    </source>
</evidence>
<dbReference type="AlphaFoldDB" id="A0A424YPR6"/>
<dbReference type="InterPro" id="IPR006016">
    <property type="entry name" value="UspA"/>
</dbReference>
<evidence type="ECO:0000313" key="3">
    <source>
        <dbReference type="EMBL" id="RQD80868.1"/>
    </source>
</evidence>
<dbReference type="PIRSF" id="PIRSF006276">
    <property type="entry name" value="UspA"/>
    <property type="match status" value="1"/>
</dbReference>
<dbReference type="Gene3D" id="3.40.50.620">
    <property type="entry name" value="HUPs"/>
    <property type="match status" value="1"/>
</dbReference>
<comment type="similarity">
    <text evidence="1">Belongs to the universal stress protein A family.</text>
</comment>
<protein>
    <submittedName>
        <fullName evidence="3">Universal stress protein</fullName>
    </submittedName>
</protein>
<sequence>MENVPFSKILLATDGSENSAKAVDASLQLAKSMGASIEIVHVIQAAWGTEVDTDARTKGEKIVAEIKQKAQSQGIHADDAVIVGNPAEMIINYADRIKVDLIVLGTKGLSGIKKFMLGSVAENVVRHSKRPVMVVP</sequence>
<dbReference type="Pfam" id="PF00582">
    <property type="entry name" value="Usp"/>
    <property type="match status" value="1"/>
</dbReference>
<dbReference type="PRINTS" id="PR01438">
    <property type="entry name" value="UNVRSLSTRESS"/>
</dbReference>
<comment type="caution">
    <text evidence="3">The sequence shown here is derived from an EMBL/GenBank/DDBJ whole genome shotgun (WGS) entry which is preliminary data.</text>
</comment>
<dbReference type="CDD" id="cd00293">
    <property type="entry name" value="USP-like"/>
    <property type="match status" value="1"/>
</dbReference>
<dbReference type="PANTHER" id="PTHR46268:SF6">
    <property type="entry name" value="UNIVERSAL STRESS PROTEIN UP12"/>
    <property type="match status" value="1"/>
</dbReference>
<dbReference type="SUPFAM" id="SSF52402">
    <property type="entry name" value="Adenine nucleotide alpha hydrolases-like"/>
    <property type="match status" value="1"/>
</dbReference>
<gene>
    <name evidence="3" type="ORF">D5R95_08525</name>
</gene>
<dbReference type="InterPro" id="IPR006015">
    <property type="entry name" value="Universal_stress_UspA"/>
</dbReference>